<dbReference type="InterPro" id="IPR029045">
    <property type="entry name" value="ClpP/crotonase-like_dom_sf"/>
</dbReference>
<dbReference type="RefSeq" id="WP_273638160.1">
    <property type="nucleotide sequence ID" value="NZ_JAQQXP010000001.1"/>
</dbReference>
<gene>
    <name evidence="2" type="ORF">OIK42_02690</name>
</gene>
<feature type="transmembrane region" description="Helical" evidence="1">
    <location>
        <begin position="150"/>
        <end position="170"/>
    </location>
</feature>
<comment type="caution">
    <text evidence="2">The sequence shown here is derived from an EMBL/GenBank/DDBJ whole genome shotgun (WGS) entry which is preliminary data.</text>
</comment>
<name>A0ABT5KY19_9ALTE</name>
<sequence>MQPDYSQYSAAELVEALGTIDQQAFPDRTARLREEIATRDSLTPDTVTPAPVPADTAYSTDTHEISGNWILRYWRGQISLPVSYWLVGLGVTLLFKILGYLLEVNVERANSRSELGLYLLSIYPLLLIVLTWQSVGLFRSALNHPARGGTVGWSVAAIFMLCVGLVVFSVDAVRNGIPIIKEGVELVFDDNTAPATSLRVLNQGTEIELYGGIEVGSEVMLEAALKAHPEVNLIHLHSVGGRLLGALRLADVIRRYGLTTYVKETCYSSCTVVYLAGKTKLLGSDANLYFHSASIGGASMHNNADLGQALFDAYADAGVADWFIYKVQKVPNQEFLNPSHSELMKAGVVDRIVDPDQFGFSVMDSADSITTESVEAGLLTQDFMVAMKAQDSMTFADMLAVNLDGMREGLPLQKLKRETARLLDNRLPFYFAHASNEALVSYWQVVIDKMDALSNHSPLGCAAIAFPEAVPETHHSPEVSYNLRARELAALARVINSLKQDRAGYTAAQQQALISALLDKIQQQQPVFLDVYTEPEAYLGQADLLCQASIAMQRGFLDFDTAVAGQLLRSIYTQ</sequence>
<reference evidence="2 3" key="1">
    <citation type="submission" date="2022-10" db="EMBL/GenBank/DDBJ databases">
        <title>Alteromonas sp. chi3 Genome sequencing.</title>
        <authorList>
            <person name="Park S."/>
        </authorList>
    </citation>
    <scope>NUCLEOTIDE SEQUENCE [LARGE SCALE GENOMIC DNA]</scope>
    <source>
        <strain evidence="3">chi3</strain>
    </source>
</reference>
<evidence type="ECO:0000313" key="3">
    <source>
        <dbReference type="Proteomes" id="UP001218788"/>
    </source>
</evidence>
<proteinExistence type="predicted"/>
<evidence type="ECO:0000256" key="1">
    <source>
        <dbReference type="SAM" id="Phobius"/>
    </source>
</evidence>
<keyword evidence="1" id="KW-0812">Transmembrane</keyword>
<dbReference type="SUPFAM" id="SSF52096">
    <property type="entry name" value="ClpP/crotonase"/>
    <property type="match status" value="1"/>
</dbReference>
<evidence type="ECO:0000313" key="2">
    <source>
        <dbReference type="EMBL" id="MDC8829662.1"/>
    </source>
</evidence>
<accession>A0ABT5KY19</accession>
<feature type="transmembrane region" description="Helical" evidence="1">
    <location>
        <begin position="117"/>
        <end position="138"/>
    </location>
</feature>
<feature type="transmembrane region" description="Helical" evidence="1">
    <location>
        <begin position="82"/>
        <end position="102"/>
    </location>
</feature>
<protein>
    <submittedName>
        <fullName evidence="2">Uncharacterized protein</fullName>
    </submittedName>
</protein>
<keyword evidence="3" id="KW-1185">Reference proteome</keyword>
<organism evidence="2 3">
    <name type="scientific">Alteromonas gilva</name>
    <dbReference type="NCBI Taxonomy" id="2987522"/>
    <lineage>
        <taxon>Bacteria</taxon>
        <taxon>Pseudomonadati</taxon>
        <taxon>Pseudomonadota</taxon>
        <taxon>Gammaproteobacteria</taxon>
        <taxon>Alteromonadales</taxon>
        <taxon>Alteromonadaceae</taxon>
        <taxon>Alteromonas/Salinimonas group</taxon>
        <taxon>Alteromonas</taxon>
    </lineage>
</organism>
<dbReference type="Proteomes" id="UP001218788">
    <property type="component" value="Unassembled WGS sequence"/>
</dbReference>
<dbReference type="EMBL" id="JAQQXP010000001">
    <property type="protein sequence ID" value="MDC8829662.1"/>
    <property type="molecule type" value="Genomic_DNA"/>
</dbReference>
<dbReference type="Gene3D" id="3.90.226.10">
    <property type="entry name" value="2-enoyl-CoA Hydratase, Chain A, domain 1"/>
    <property type="match status" value="1"/>
</dbReference>
<keyword evidence="1" id="KW-0472">Membrane</keyword>
<keyword evidence="1" id="KW-1133">Transmembrane helix</keyword>